<dbReference type="InterPro" id="IPR020568">
    <property type="entry name" value="Ribosomal_Su5_D2-typ_SF"/>
</dbReference>
<dbReference type="GO" id="GO:0006412">
    <property type="term" value="P:translation"/>
    <property type="evidence" value="ECO:0007669"/>
    <property type="project" value="InterPro"/>
</dbReference>
<dbReference type="EMBL" id="KB320563">
    <property type="protein sequence ID" value="ELW68700.1"/>
    <property type="molecule type" value="Genomic_DNA"/>
</dbReference>
<dbReference type="PANTHER" id="PTHR21569:SF22">
    <property type="entry name" value="RIBOSOMAL PROTEIN S16"/>
    <property type="match status" value="1"/>
</dbReference>
<dbReference type="Pfam" id="PF00380">
    <property type="entry name" value="Ribosomal_S9"/>
    <property type="match status" value="1"/>
</dbReference>
<evidence type="ECO:0000313" key="4">
    <source>
        <dbReference type="EMBL" id="ELW68700.1"/>
    </source>
</evidence>
<evidence type="ECO:0000256" key="2">
    <source>
        <dbReference type="ARBA" id="ARBA00023274"/>
    </source>
</evidence>
<dbReference type="GO" id="GO:0022627">
    <property type="term" value="C:cytosolic small ribosomal subunit"/>
    <property type="evidence" value="ECO:0007669"/>
    <property type="project" value="TreeGrafter"/>
</dbReference>
<keyword evidence="1 4" id="KW-0689">Ribosomal protein</keyword>
<dbReference type="InterPro" id="IPR000754">
    <property type="entry name" value="Ribosomal_uS9"/>
</dbReference>
<accession>L9L0G1</accession>
<evidence type="ECO:0000256" key="3">
    <source>
        <dbReference type="SAM" id="MobiDB-lite"/>
    </source>
</evidence>
<reference evidence="5" key="1">
    <citation type="submission" date="2012-07" db="EMBL/GenBank/DDBJ databases">
        <title>Genome of the Chinese tree shrew, a rising model animal genetically related to primates.</title>
        <authorList>
            <person name="Zhang G."/>
            <person name="Fan Y."/>
            <person name="Yao Y."/>
            <person name="Huang Z."/>
        </authorList>
    </citation>
    <scope>NUCLEOTIDE SEQUENCE [LARGE SCALE GENOMIC DNA]</scope>
</reference>
<dbReference type="Gene3D" id="3.30.230.10">
    <property type="match status" value="1"/>
</dbReference>
<keyword evidence="2" id="KW-0687">Ribonucleoprotein</keyword>
<dbReference type="PANTHER" id="PTHR21569">
    <property type="entry name" value="RIBOSOMAL PROTEIN S9"/>
    <property type="match status" value="1"/>
</dbReference>
<proteinExistence type="predicted"/>
<dbReference type="InterPro" id="IPR014721">
    <property type="entry name" value="Ribsml_uS5_D2-typ_fold_subgr"/>
</dbReference>
<dbReference type="AlphaFoldDB" id="L9L0G1"/>
<reference evidence="5" key="2">
    <citation type="journal article" date="2013" name="Nat. Commun.">
        <title>Genome of the Chinese tree shrew.</title>
        <authorList>
            <person name="Fan Y."/>
            <person name="Huang Z.Y."/>
            <person name="Cao C.C."/>
            <person name="Chen C.S."/>
            <person name="Chen Y.X."/>
            <person name="Fan D.D."/>
            <person name="He J."/>
            <person name="Hou H.L."/>
            <person name="Hu L."/>
            <person name="Hu X.T."/>
            <person name="Jiang X.T."/>
            <person name="Lai R."/>
            <person name="Lang Y.S."/>
            <person name="Liang B."/>
            <person name="Liao S.G."/>
            <person name="Mu D."/>
            <person name="Ma Y.Y."/>
            <person name="Niu Y.Y."/>
            <person name="Sun X.Q."/>
            <person name="Xia J.Q."/>
            <person name="Xiao J."/>
            <person name="Xiong Z.Q."/>
            <person name="Xu L."/>
            <person name="Yang L."/>
            <person name="Zhang Y."/>
            <person name="Zhao W."/>
            <person name="Zhao X.D."/>
            <person name="Zheng Y.T."/>
            <person name="Zhou J.M."/>
            <person name="Zhu Y.B."/>
            <person name="Zhang G.J."/>
            <person name="Wang J."/>
            <person name="Yao Y.G."/>
        </authorList>
    </citation>
    <scope>NUCLEOTIDE SEQUENCE [LARGE SCALE GENOMIC DNA]</scope>
</reference>
<dbReference type="GO" id="GO:0003735">
    <property type="term" value="F:structural constituent of ribosome"/>
    <property type="evidence" value="ECO:0007669"/>
    <property type="project" value="InterPro"/>
</dbReference>
<evidence type="ECO:0000313" key="5">
    <source>
        <dbReference type="Proteomes" id="UP000011518"/>
    </source>
</evidence>
<dbReference type="SUPFAM" id="SSF54211">
    <property type="entry name" value="Ribosomal protein S5 domain 2-like"/>
    <property type="match status" value="1"/>
</dbReference>
<feature type="region of interest" description="Disordered" evidence="3">
    <location>
        <begin position="16"/>
        <end position="35"/>
    </location>
</feature>
<gene>
    <name evidence="4" type="ORF">TREES_T100008688</name>
</gene>
<sequence>MHVLCPFILTSPTRQALHHQDRGREAQANSGSHPGQSWEAVAMLNPSHTSLLDHTAPLLDSKGLLQSTQIFGRRKTATAMAHCKCGNGLIRVNRWPLEMIESRSLQYKLPEPVLLLGKLRFAGVDIRVL</sequence>
<dbReference type="InParanoid" id="L9L0G1"/>
<dbReference type="GO" id="GO:0000462">
    <property type="term" value="P:maturation of SSU-rRNA from tricistronic rRNA transcript (SSU-rRNA, 5.8S rRNA, LSU-rRNA)"/>
    <property type="evidence" value="ECO:0007669"/>
    <property type="project" value="TreeGrafter"/>
</dbReference>
<dbReference type="STRING" id="246437.L9L0G1"/>
<organism evidence="4 5">
    <name type="scientific">Tupaia chinensis</name>
    <name type="common">Chinese tree shrew</name>
    <name type="synonym">Tupaia belangeri chinensis</name>
    <dbReference type="NCBI Taxonomy" id="246437"/>
    <lineage>
        <taxon>Eukaryota</taxon>
        <taxon>Metazoa</taxon>
        <taxon>Chordata</taxon>
        <taxon>Craniata</taxon>
        <taxon>Vertebrata</taxon>
        <taxon>Euteleostomi</taxon>
        <taxon>Mammalia</taxon>
        <taxon>Eutheria</taxon>
        <taxon>Euarchontoglires</taxon>
        <taxon>Scandentia</taxon>
        <taxon>Tupaiidae</taxon>
        <taxon>Tupaia</taxon>
    </lineage>
</organism>
<name>L9L0G1_TUPCH</name>
<protein>
    <submittedName>
        <fullName evidence="4">40S ribosomal protein S16</fullName>
    </submittedName>
</protein>
<evidence type="ECO:0000256" key="1">
    <source>
        <dbReference type="ARBA" id="ARBA00022980"/>
    </source>
</evidence>
<keyword evidence="5" id="KW-1185">Reference proteome</keyword>
<dbReference type="GO" id="GO:0003723">
    <property type="term" value="F:RNA binding"/>
    <property type="evidence" value="ECO:0007669"/>
    <property type="project" value="TreeGrafter"/>
</dbReference>
<dbReference type="Proteomes" id="UP000011518">
    <property type="component" value="Unassembled WGS sequence"/>
</dbReference>